<proteinExistence type="predicted"/>
<comment type="caution">
    <text evidence="2">The sequence shown here is derived from an EMBL/GenBank/DDBJ whole genome shotgun (WGS) entry which is preliminary data.</text>
</comment>
<reference evidence="2" key="1">
    <citation type="submission" date="2021-02" db="EMBL/GenBank/DDBJ databases">
        <authorList>
            <person name="Nowell W R."/>
        </authorList>
    </citation>
    <scope>NUCLEOTIDE SEQUENCE</scope>
</reference>
<evidence type="ECO:0000313" key="3">
    <source>
        <dbReference type="Proteomes" id="UP000663836"/>
    </source>
</evidence>
<feature type="region of interest" description="Disordered" evidence="1">
    <location>
        <begin position="250"/>
        <end position="275"/>
    </location>
</feature>
<sequence>MATTETTPRYRNFSNNMPSPLNSNPHASSLITVEKEPERDPEYDCFMCRQAHVYIKPIGMQQERRVARHHPPSLSRAEIDALSRKKNLTKQEARKLLQCYFPEIKNVKYFQLHKYHSCCYDPRHLNLCKNHITALQHEREQYCDHHYQHQNQYENDENRDKDYEGEDEPHNRVSFVRIKIEPTKGIPTRFLGPAALPESLANMLIKQVNRLENKKVPPSFNSNYTIEPYNVRRVNIPHVNFHKSLFHLGSDNDNDEDDDDDDDDQTTHVKGKIMSESTVNYVNNKQEKLKLEKKSTNGDLIVEDLDELNRLYINRQNPTDIDENSDFFSKPLKKKKRKKSTKKKNLHENPKSKLKHWELLALEQNKIKDTCNCRHHVMHVEDNQVVYDWCRCKDHQHREIMERRKSIAPPPPPPSPPPQQSTAPPPPPPPKPRPKPHKVHKKSIGIDATQPTSTEVALAYDPSAVDYDMIQEVIYYRTASGRLIKPETSNAFTYDSLPSSMMINHEQPSPNKAEVLYMTPNGKLQPLEGGGRNRGKTKTIILSKPGSLYNGEALIDTKHTSSNNRTSNTMPVLKLPSTSKSSRQHSRDNNREYQPTEFTLATFSSDKAVGTPDSQRNLGTVPMLMQKSTKPTYSNQNPTPDYGRESSVVASRRWFDQPLGDQNLRPVHDGQYGLIAGTSTDTYQTKAELSENYNNNTKSNAPKNTSNCTIS</sequence>
<organism evidence="2 3">
    <name type="scientific">Rotaria sordida</name>
    <dbReference type="NCBI Taxonomy" id="392033"/>
    <lineage>
        <taxon>Eukaryota</taxon>
        <taxon>Metazoa</taxon>
        <taxon>Spiralia</taxon>
        <taxon>Gnathifera</taxon>
        <taxon>Rotifera</taxon>
        <taxon>Eurotatoria</taxon>
        <taxon>Bdelloidea</taxon>
        <taxon>Philodinida</taxon>
        <taxon>Philodinidae</taxon>
        <taxon>Rotaria</taxon>
    </lineage>
</organism>
<feature type="region of interest" description="Disordered" evidence="1">
    <location>
        <begin position="402"/>
        <end position="450"/>
    </location>
</feature>
<feature type="compositionally biased region" description="Polar residues" evidence="1">
    <location>
        <begin position="560"/>
        <end position="581"/>
    </location>
</feature>
<feature type="compositionally biased region" description="Polar residues" evidence="1">
    <location>
        <begin position="592"/>
        <end position="605"/>
    </location>
</feature>
<dbReference type="EMBL" id="CAJOBD010000008">
    <property type="protein sequence ID" value="CAF3530006.1"/>
    <property type="molecule type" value="Genomic_DNA"/>
</dbReference>
<accession>A0A818IXB5</accession>
<feature type="compositionally biased region" description="Low complexity" evidence="1">
    <location>
        <begin position="12"/>
        <end position="25"/>
    </location>
</feature>
<feature type="compositionally biased region" description="Basic residues" evidence="1">
    <location>
        <begin position="432"/>
        <end position="443"/>
    </location>
</feature>
<protein>
    <submittedName>
        <fullName evidence="2">Uncharacterized protein</fullName>
    </submittedName>
</protein>
<gene>
    <name evidence="2" type="ORF">JBS370_LOCUS320</name>
</gene>
<dbReference type="AlphaFoldDB" id="A0A818IXB5"/>
<feature type="region of interest" description="Disordered" evidence="1">
    <location>
        <begin position="1"/>
        <end position="34"/>
    </location>
</feature>
<feature type="compositionally biased region" description="Pro residues" evidence="1">
    <location>
        <begin position="408"/>
        <end position="431"/>
    </location>
</feature>
<evidence type="ECO:0000256" key="1">
    <source>
        <dbReference type="SAM" id="MobiDB-lite"/>
    </source>
</evidence>
<feature type="region of interest" description="Disordered" evidence="1">
    <location>
        <begin position="555"/>
        <end position="649"/>
    </location>
</feature>
<feature type="compositionally biased region" description="Acidic residues" evidence="1">
    <location>
        <begin position="252"/>
        <end position="264"/>
    </location>
</feature>
<name>A0A818IXB5_9BILA</name>
<dbReference type="Proteomes" id="UP000663836">
    <property type="component" value="Unassembled WGS sequence"/>
</dbReference>
<feature type="compositionally biased region" description="Polar residues" evidence="1">
    <location>
        <begin position="626"/>
        <end position="639"/>
    </location>
</feature>
<feature type="compositionally biased region" description="Basic residues" evidence="1">
    <location>
        <begin position="331"/>
        <end position="345"/>
    </location>
</feature>
<evidence type="ECO:0000313" key="2">
    <source>
        <dbReference type="EMBL" id="CAF3530006.1"/>
    </source>
</evidence>
<feature type="region of interest" description="Disordered" evidence="1">
    <location>
        <begin position="692"/>
        <end position="711"/>
    </location>
</feature>
<feature type="region of interest" description="Disordered" evidence="1">
    <location>
        <begin position="319"/>
        <end position="352"/>
    </location>
</feature>